<name>A0A937ET18_9ACTN</name>
<feature type="compositionally biased region" description="Pro residues" evidence="1">
    <location>
        <begin position="83"/>
        <end position="96"/>
    </location>
</feature>
<reference evidence="3" key="1">
    <citation type="submission" date="2021-01" db="EMBL/GenBank/DDBJ databases">
        <title>WGS of actinomycetes isolated from Thailand.</title>
        <authorList>
            <person name="Thawai C."/>
        </authorList>
    </citation>
    <scope>NUCLEOTIDE SEQUENCE</scope>
    <source>
        <strain evidence="3">RCU-197</strain>
    </source>
</reference>
<dbReference type="Gene3D" id="1.10.101.10">
    <property type="entry name" value="PGBD-like superfamily/PGBD"/>
    <property type="match status" value="1"/>
</dbReference>
<evidence type="ECO:0000259" key="2">
    <source>
        <dbReference type="Pfam" id="PF01471"/>
    </source>
</evidence>
<sequence>MATEQCTTCGAVLDPHRTHFCPALDPQEAVRTAFETLLQRLGPDVLSTEDDPEPDPAAGAPWPEPRASGTVRREDDAVHRDSGPPPDDAAAPPPVFELPDAMSGHAVPDDAATPHSVTGPPDAMPDHVVDHGPDVPLRLRRRPWVRSRGPAVAALALAGASLLVVYGLDGFEDTCGGAPSGTAPAGPAASPVPGTDVPPALPSGPPLRSRVTSAEEIPGRPPRSTSSAAGDRTSGDGPTPYRAAKDYAVSAPPSAATETPGDTSRPRHESPGVPVLREGDSGPDVEDLQRRLKRSLCLCYLLGAVDGVYDRDVTRAVASYQAGHNVQGDPTGVYGINTRRALEAETS</sequence>
<dbReference type="InterPro" id="IPR002477">
    <property type="entry name" value="Peptidoglycan-bd-like"/>
</dbReference>
<feature type="compositionally biased region" description="Basic and acidic residues" evidence="1">
    <location>
        <begin position="124"/>
        <end position="133"/>
    </location>
</feature>
<dbReference type="Proteomes" id="UP000661858">
    <property type="component" value="Unassembled WGS sequence"/>
</dbReference>
<protein>
    <submittedName>
        <fullName evidence="3">Peptidoglycan-binding protein</fullName>
    </submittedName>
</protein>
<dbReference type="InterPro" id="IPR036366">
    <property type="entry name" value="PGBDSf"/>
</dbReference>
<keyword evidence="4" id="KW-1185">Reference proteome</keyword>
<proteinExistence type="predicted"/>
<feature type="region of interest" description="Disordered" evidence="1">
    <location>
        <begin position="179"/>
        <end position="286"/>
    </location>
</feature>
<gene>
    <name evidence="3" type="ORF">JK359_37525</name>
</gene>
<dbReference type="RefSeq" id="WP_201844116.1">
    <property type="nucleotide sequence ID" value="NZ_JAERRK010000036.1"/>
</dbReference>
<evidence type="ECO:0000313" key="3">
    <source>
        <dbReference type="EMBL" id="MBL1087575.1"/>
    </source>
</evidence>
<comment type="caution">
    <text evidence="3">The sequence shown here is derived from an EMBL/GenBank/DDBJ whole genome shotgun (WGS) entry which is preliminary data.</text>
</comment>
<dbReference type="AlphaFoldDB" id="A0A937ET18"/>
<accession>A0A937ET18</accession>
<feature type="compositionally biased region" description="Low complexity" evidence="1">
    <location>
        <begin position="179"/>
        <end position="195"/>
    </location>
</feature>
<dbReference type="InterPro" id="IPR036365">
    <property type="entry name" value="PGBD-like_sf"/>
</dbReference>
<feature type="domain" description="Peptidoglycan binding-like" evidence="2">
    <location>
        <begin position="281"/>
        <end position="342"/>
    </location>
</feature>
<dbReference type="Pfam" id="PF01471">
    <property type="entry name" value="PG_binding_1"/>
    <property type="match status" value="1"/>
</dbReference>
<evidence type="ECO:0000256" key="1">
    <source>
        <dbReference type="SAM" id="MobiDB-lite"/>
    </source>
</evidence>
<organism evidence="3 4">
    <name type="scientific">Streptomyces actinomycinicus</name>
    <dbReference type="NCBI Taxonomy" id="1695166"/>
    <lineage>
        <taxon>Bacteria</taxon>
        <taxon>Bacillati</taxon>
        <taxon>Actinomycetota</taxon>
        <taxon>Actinomycetes</taxon>
        <taxon>Kitasatosporales</taxon>
        <taxon>Streptomycetaceae</taxon>
        <taxon>Streptomyces</taxon>
    </lineage>
</organism>
<dbReference type="SUPFAM" id="SSF47090">
    <property type="entry name" value="PGBD-like"/>
    <property type="match status" value="1"/>
</dbReference>
<feature type="compositionally biased region" description="Basic and acidic residues" evidence="1">
    <location>
        <begin position="71"/>
        <end position="82"/>
    </location>
</feature>
<feature type="region of interest" description="Disordered" evidence="1">
    <location>
        <begin position="41"/>
        <end position="134"/>
    </location>
</feature>
<evidence type="ECO:0000313" key="4">
    <source>
        <dbReference type="Proteomes" id="UP000661858"/>
    </source>
</evidence>
<dbReference type="EMBL" id="JAERRK010000036">
    <property type="protein sequence ID" value="MBL1087575.1"/>
    <property type="molecule type" value="Genomic_DNA"/>
</dbReference>